<dbReference type="InterPro" id="IPR032758">
    <property type="entry name" value="MqsA/HigA-2"/>
</dbReference>
<dbReference type="EMBL" id="JALQCW010000005">
    <property type="protein sequence ID" value="MCK9796677.1"/>
    <property type="molecule type" value="Genomic_DNA"/>
</dbReference>
<dbReference type="Pfam" id="PF15731">
    <property type="entry name" value="MqsA_antitoxin"/>
    <property type="match status" value="1"/>
</dbReference>
<evidence type="ECO:0000313" key="2">
    <source>
        <dbReference type="EMBL" id="MCK9796677.1"/>
    </source>
</evidence>
<dbReference type="NCBIfam" id="TIGR03831">
    <property type="entry name" value="YgiT_finger"/>
    <property type="match status" value="1"/>
</dbReference>
<comment type="caution">
    <text evidence="2">The sequence shown here is derived from an EMBL/GenBank/DDBJ whole genome shotgun (WGS) entry which is preliminary data.</text>
</comment>
<dbReference type="Proteomes" id="UP001155059">
    <property type="component" value="Unassembled WGS sequence"/>
</dbReference>
<dbReference type="Gene3D" id="3.10.20.860">
    <property type="match status" value="1"/>
</dbReference>
<gene>
    <name evidence="2" type="ORF">M1B34_02690</name>
</gene>
<reference evidence="2 3" key="1">
    <citation type="journal article" date="2022" name="Int. J. Syst. Evol. Microbiol.">
        <title>Pseudomonas aegrilactucae sp. nov. and Pseudomonas morbosilactucae sp. nov., pathogens causing bacterial rot of lettuce in Japan.</title>
        <authorList>
            <person name="Sawada H."/>
            <person name="Fujikawa T."/>
            <person name="Satou M."/>
        </authorList>
    </citation>
    <scope>NUCLEOTIDE SEQUENCE [LARGE SCALE GENOMIC DNA]</scope>
    <source>
        <strain evidence="2 3">MAFF 302030</strain>
    </source>
</reference>
<accession>A0A9X1YQZ4</accession>
<dbReference type="NCBIfam" id="TIGR03830">
    <property type="entry name" value="CxxCG_CxxCG_HTH"/>
    <property type="match status" value="1"/>
</dbReference>
<dbReference type="InterPro" id="IPR022453">
    <property type="entry name" value="Znf_MqsA-type"/>
</dbReference>
<name>A0A9X1YQZ4_9PSED</name>
<sequence length="159" mass="17714">MNIQQCMSCGAPEGMLPFVDRDLSIDFKHVTRLVPKLTGWACQVCGEMELDGDSAERYAAAGDQLLIDVRQHIATDIKRIRRKLHLSQKEAVRLLSGGGHNAFSRYERADVSVPQPLYMLMRLLDRHPHLMQDVRALSEAQSAPATRAEPPTPLRAAGN</sequence>
<proteinExistence type="predicted"/>
<dbReference type="AlphaFoldDB" id="A0A9X1YQZ4"/>
<organism evidence="2 3">
    <name type="scientific">Pseudomonas morbosilactucae</name>
    <dbReference type="NCBI Taxonomy" id="2938197"/>
    <lineage>
        <taxon>Bacteria</taxon>
        <taxon>Pseudomonadati</taxon>
        <taxon>Pseudomonadota</taxon>
        <taxon>Gammaproteobacteria</taxon>
        <taxon>Pseudomonadales</taxon>
        <taxon>Pseudomonadaceae</taxon>
        <taxon>Pseudomonas</taxon>
    </lineage>
</organism>
<evidence type="ECO:0000256" key="1">
    <source>
        <dbReference type="SAM" id="MobiDB-lite"/>
    </source>
</evidence>
<feature type="region of interest" description="Disordered" evidence="1">
    <location>
        <begin position="138"/>
        <end position="159"/>
    </location>
</feature>
<dbReference type="InterPro" id="IPR010982">
    <property type="entry name" value="Lambda_DNA-bd_dom_sf"/>
</dbReference>
<dbReference type="RefSeq" id="WP_268264392.1">
    <property type="nucleotide sequence ID" value="NZ_JALQCW010000005.1"/>
</dbReference>
<dbReference type="InterPro" id="IPR022452">
    <property type="entry name" value="MqsA"/>
</dbReference>
<dbReference type="Gene3D" id="1.10.260.40">
    <property type="entry name" value="lambda repressor-like DNA-binding domains"/>
    <property type="match status" value="1"/>
</dbReference>
<protein>
    <submittedName>
        <fullName evidence="2">Type II toxin-antitoxin system MqsA family antitoxin</fullName>
    </submittedName>
</protein>
<dbReference type="GO" id="GO:0003677">
    <property type="term" value="F:DNA binding"/>
    <property type="evidence" value="ECO:0007669"/>
    <property type="project" value="InterPro"/>
</dbReference>
<reference evidence="2 3" key="2">
    <citation type="journal article" date="2023" name="Plant Pathol.">
        <title>Dismantling and reorganizing Pseudomonas marginalis sensu#lato.</title>
        <authorList>
            <person name="Sawada H."/>
            <person name="Fujikawa T."/>
            <person name="Satou M."/>
        </authorList>
    </citation>
    <scope>NUCLEOTIDE SEQUENCE [LARGE SCALE GENOMIC DNA]</scope>
    <source>
        <strain evidence="2 3">MAFF 302030</strain>
    </source>
</reference>
<evidence type="ECO:0000313" key="3">
    <source>
        <dbReference type="Proteomes" id="UP001155059"/>
    </source>
</evidence>